<dbReference type="RefSeq" id="WP_008488735.1">
    <property type="nucleotide sequence ID" value="NZ_AMRG01000008.1"/>
</dbReference>
<dbReference type="PATRIC" id="fig|740709.3.peg.1544"/>
<keyword evidence="2" id="KW-1185">Reference proteome</keyword>
<dbReference type="Gene3D" id="3.40.50.1820">
    <property type="entry name" value="alpha/beta hydrolase"/>
    <property type="match status" value="1"/>
</dbReference>
<dbReference type="Proteomes" id="UP000014115">
    <property type="component" value="Unassembled WGS sequence"/>
</dbReference>
<dbReference type="ESTHER" id="9gamm-k2kmn4">
    <property type="family name" value="abh_upf00227"/>
</dbReference>
<accession>K2KMN4</accession>
<organism evidence="1 2">
    <name type="scientific">Idiomarina xiamenensis 10-D-4</name>
    <dbReference type="NCBI Taxonomy" id="740709"/>
    <lineage>
        <taxon>Bacteria</taxon>
        <taxon>Pseudomonadati</taxon>
        <taxon>Pseudomonadota</taxon>
        <taxon>Gammaproteobacteria</taxon>
        <taxon>Alteromonadales</taxon>
        <taxon>Idiomarinaceae</taxon>
        <taxon>Idiomarina</taxon>
    </lineage>
</organism>
<dbReference type="Pfam" id="PF05728">
    <property type="entry name" value="UPF0227"/>
    <property type="match status" value="1"/>
</dbReference>
<dbReference type="AlphaFoldDB" id="K2KMN4"/>
<dbReference type="InterPro" id="IPR029058">
    <property type="entry name" value="AB_hydrolase_fold"/>
</dbReference>
<sequence length="194" mass="21984">MWLYLHGFESSPASEKAVLVGDFLRQQLTSEQSLARCYQVPAIPATVTATRELLMGLVEQHRQTPISGIVGSSLGGFWAHWLASQLACRALLINPAVYPAQLLQHYAGERIHPYSGERYHLQQADLDGLRQMQTELRDDAELWVLLQRGDETLDYRLAASFYRHQRLTIEAGGNHRFAGFSRYLPALQRFFSAP</sequence>
<dbReference type="PANTHER" id="PTHR35602:SF3">
    <property type="entry name" value="ESTERASE YQIA"/>
    <property type="match status" value="1"/>
</dbReference>
<comment type="caution">
    <text evidence="1">The sequence shown here is derived from an EMBL/GenBank/DDBJ whole genome shotgun (WGS) entry which is preliminary data.</text>
</comment>
<gene>
    <name evidence="1" type="ORF">A10D4_07595</name>
</gene>
<evidence type="ECO:0000313" key="1">
    <source>
        <dbReference type="EMBL" id="EKE83694.1"/>
    </source>
</evidence>
<name>K2KMN4_9GAMM</name>
<dbReference type="OrthoDB" id="9814831at2"/>
<evidence type="ECO:0000313" key="2">
    <source>
        <dbReference type="Proteomes" id="UP000014115"/>
    </source>
</evidence>
<proteinExistence type="predicted"/>
<dbReference type="STRING" id="740709.A10D4_07595"/>
<protein>
    <submittedName>
        <fullName evidence="1">Putative esterase</fullName>
    </submittedName>
</protein>
<dbReference type="EMBL" id="AMRG01000008">
    <property type="protein sequence ID" value="EKE83694.1"/>
    <property type="molecule type" value="Genomic_DNA"/>
</dbReference>
<dbReference type="SUPFAM" id="SSF53474">
    <property type="entry name" value="alpha/beta-Hydrolases"/>
    <property type="match status" value="1"/>
</dbReference>
<dbReference type="eggNOG" id="COG3150">
    <property type="taxonomic scope" value="Bacteria"/>
</dbReference>
<dbReference type="InterPro" id="IPR008886">
    <property type="entry name" value="UPF0227/Esterase_YqiA"/>
</dbReference>
<reference evidence="1 2" key="1">
    <citation type="journal article" date="2012" name="J. Bacteriol.">
        <title>Genome Sequence of Idiomarina xiamenensis Type Strain 10-D-4.</title>
        <authorList>
            <person name="Lai Q."/>
            <person name="Wang L."/>
            <person name="Wang W."/>
            <person name="Shao Z."/>
        </authorList>
    </citation>
    <scope>NUCLEOTIDE SEQUENCE [LARGE SCALE GENOMIC DNA]</scope>
    <source>
        <strain evidence="1 2">10-D-4</strain>
    </source>
</reference>
<dbReference type="PANTHER" id="PTHR35602">
    <property type="entry name" value="ESTERASE YQIA-RELATED"/>
    <property type="match status" value="1"/>
</dbReference>